<dbReference type="PANTHER" id="PTHR31180">
    <property type="entry name" value="CILIA- AND FLAGELLA-ASSOCIATED PROTEIN 107-RELATED"/>
    <property type="match status" value="1"/>
</dbReference>
<protein>
    <submittedName>
        <fullName evidence="10">Uncharacterized protein C1orf158 homolog</fullName>
    </submittedName>
</protein>
<evidence type="ECO:0000256" key="7">
    <source>
        <dbReference type="ARBA" id="ARBA00035003"/>
    </source>
</evidence>
<evidence type="ECO:0000256" key="5">
    <source>
        <dbReference type="ARBA" id="ARBA00023212"/>
    </source>
</evidence>
<evidence type="ECO:0000313" key="9">
    <source>
        <dbReference type="Proteomes" id="UP000694924"/>
    </source>
</evidence>
<dbReference type="Pfam" id="PF22595">
    <property type="entry name" value="CFAP107"/>
    <property type="match status" value="1"/>
</dbReference>
<comment type="subunit">
    <text evidence="8">Microtubule inner protein component of sperm flagellar doublet microtubules.</text>
</comment>
<comment type="function">
    <text evidence="7">Microtubule inner protein (MIP) part of the dynein-decorated doublet microtubules (DMTs) in cilia axoneme, which is required for motile cilia beating.</text>
</comment>
<evidence type="ECO:0000313" key="10">
    <source>
        <dbReference type="RefSeq" id="XP_015174601.1"/>
    </source>
</evidence>
<keyword evidence="2" id="KW-0963">Cytoplasm</keyword>
<keyword evidence="3" id="KW-0282">Flagellum</keyword>
<keyword evidence="4" id="KW-0969">Cilium</keyword>
<gene>
    <name evidence="10" type="primary">LOC107065428</name>
</gene>
<dbReference type="RefSeq" id="XP_015174601.1">
    <property type="nucleotide sequence ID" value="XM_015319115.1"/>
</dbReference>
<keyword evidence="6" id="KW-0966">Cell projection</keyword>
<proteinExistence type="predicted"/>
<dbReference type="InterPro" id="IPR037662">
    <property type="entry name" value="CFAP68/107"/>
</dbReference>
<dbReference type="GeneID" id="107065428"/>
<dbReference type="Proteomes" id="UP000694924">
    <property type="component" value="Unplaced"/>
</dbReference>
<name>A0ABM1I314_POLDO</name>
<comment type="subcellular location">
    <subcellularLocation>
        <location evidence="1">Cytoplasm</location>
        <location evidence="1">Cytoskeleton</location>
        <location evidence="1">Flagellum axoneme</location>
    </subcellularLocation>
</comment>
<evidence type="ECO:0000256" key="8">
    <source>
        <dbReference type="ARBA" id="ARBA00046435"/>
    </source>
</evidence>
<evidence type="ECO:0000256" key="2">
    <source>
        <dbReference type="ARBA" id="ARBA00022490"/>
    </source>
</evidence>
<evidence type="ECO:0000256" key="3">
    <source>
        <dbReference type="ARBA" id="ARBA00022846"/>
    </source>
</evidence>
<dbReference type="InterPro" id="IPR054709">
    <property type="entry name" value="CFAP107"/>
</dbReference>
<evidence type="ECO:0000256" key="6">
    <source>
        <dbReference type="ARBA" id="ARBA00023273"/>
    </source>
</evidence>
<evidence type="ECO:0000256" key="1">
    <source>
        <dbReference type="ARBA" id="ARBA00004611"/>
    </source>
</evidence>
<dbReference type="PANTHER" id="PTHR31180:SF2">
    <property type="entry name" value="CILIA- AND FLAGELLA-ASSOCIATED PROTEIN 107"/>
    <property type="match status" value="1"/>
</dbReference>
<organism evidence="9 10">
    <name type="scientific">Polistes dominula</name>
    <name type="common">European paper wasp</name>
    <name type="synonym">Vespa dominula</name>
    <dbReference type="NCBI Taxonomy" id="743375"/>
    <lineage>
        <taxon>Eukaryota</taxon>
        <taxon>Metazoa</taxon>
        <taxon>Ecdysozoa</taxon>
        <taxon>Arthropoda</taxon>
        <taxon>Hexapoda</taxon>
        <taxon>Insecta</taxon>
        <taxon>Pterygota</taxon>
        <taxon>Neoptera</taxon>
        <taxon>Endopterygota</taxon>
        <taxon>Hymenoptera</taxon>
        <taxon>Apocrita</taxon>
        <taxon>Aculeata</taxon>
        <taxon>Vespoidea</taxon>
        <taxon>Vespidae</taxon>
        <taxon>Polistinae</taxon>
        <taxon>Polistini</taxon>
        <taxon>Polistes</taxon>
    </lineage>
</organism>
<evidence type="ECO:0000256" key="4">
    <source>
        <dbReference type="ARBA" id="ARBA00023069"/>
    </source>
</evidence>
<sequence length="232" mass="27700">MPVFSGHLKHSINLSLIDLHTKLNNKQEDKLDSIPAVSKRYDSKVLIGNWLERRTPYIPFSNDWITIYKQHYKPYDTNIYKKDRIEFWNNKIENEGLSSTLMDCHEKSYCNNMTTTYDLSYRILPKQLQKSYRIYNLRKNKWLPEQDLTKDFGNLTKTGIKDALQVWWDSISDDAIKFCRWRTTYQDEYKFQDVSLINKKFHKQRLNTNISYLSSLNHINEYSNGCPVAFSN</sequence>
<reference evidence="10" key="1">
    <citation type="submission" date="2025-08" db="UniProtKB">
        <authorList>
            <consortium name="RefSeq"/>
        </authorList>
    </citation>
    <scope>IDENTIFICATION</scope>
    <source>
        <tissue evidence="10">Whole body</tissue>
    </source>
</reference>
<accession>A0ABM1I314</accession>
<keyword evidence="5" id="KW-0206">Cytoskeleton</keyword>
<keyword evidence="9" id="KW-1185">Reference proteome</keyword>